<reference evidence="7 8" key="1">
    <citation type="journal article" date="2018" name="Nat. Ecol. Evol.">
        <title>Shark genomes provide insights into elasmobranch evolution and the origin of vertebrates.</title>
        <authorList>
            <person name="Hara Y"/>
            <person name="Yamaguchi K"/>
            <person name="Onimaru K"/>
            <person name="Kadota M"/>
            <person name="Koyanagi M"/>
            <person name="Keeley SD"/>
            <person name="Tatsumi K"/>
            <person name="Tanaka K"/>
            <person name="Motone F"/>
            <person name="Kageyama Y"/>
            <person name="Nozu R"/>
            <person name="Adachi N"/>
            <person name="Nishimura O"/>
            <person name="Nakagawa R"/>
            <person name="Tanegashima C"/>
            <person name="Kiyatake I"/>
            <person name="Matsumoto R"/>
            <person name="Murakumo K"/>
            <person name="Nishida K"/>
            <person name="Terakita A"/>
            <person name="Kuratani S"/>
            <person name="Sato K"/>
            <person name="Hyodo S Kuraku.S."/>
        </authorList>
    </citation>
    <scope>NUCLEOTIDE SEQUENCE [LARGE SCALE GENOMIC DNA]</scope>
</reference>
<organism evidence="7 8">
    <name type="scientific">Scyliorhinus torazame</name>
    <name type="common">Cloudy catshark</name>
    <name type="synonym">Catulus torazame</name>
    <dbReference type="NCBI Taxonomy" id="75743"/>
    <lineage>
        <taxon>Eukaryota</taxon>
        <taxon>Metazoa</taxon>
        <taxon>Chordata</taxon>
        <taxon>Craniata</taxon>
        <taxon>Vertebrata</taxon>
        <taxon>Chondrichthyes</taxon>
        <taxon>Elasmobranchii</taxon>
        <taxon>Galeomorphii</taxon>
        <taxon>Galeoidea</taxon>
        <taxon>Carcharhiniformes</taxon>
        <taxon>Scyliorhinidae</taxon>
        <taxon>Scyliorhinus</taxon>
    </lineage>
</organism>
<gene>
    <name evidence="7" type="ORF">scyTo_0007913</name>
</gene>
<dbReference type="Proteomes" id="UP000288216">
    <property type="component" value="Unassembled WGS sequence"/>
</dbReference>
<name>A0A401P0L9_SCYTO</name>
<keyword evidence="3" id="KW-0132">Cell division</keyword>
<evidence type="ECO:0000256" key="2">
    <source>
        <dbReference type="ARBA" id="ARBA00020055"/>
    </source>
</evidence>
<dbReference type="AlphaFoldDB" id="A0A401P0L9"/>
<dbReference type="InterPro" id="IPR023252">
    <property type="entry name" value="Aurora_borealis_protein"/>
</dbReference>
<accession>A0A401P0L9</accession>
<comment type="caution">
    <text evidence="7">The sequence shown here is derived from an EMBL/GenBank/DDBJ whole genome shotgun (WGS) entry which is preliminary data.</text>
</comment>
<evidence type="ECO:0000256" key="3">
    <source>
        <dbReference type="ARBA" id="ARBA00022618"/>
    </source>
</evidence>
<dbReference type="GO" id="GO:0051301">
    <property type="term" value="P:cell division"/>
    <property type="evidence" value="ECO:0007669"/>
    <property type="project" value="UniProtKB-KW"/>
</dbReference>
<dbReference type="GO" id="GO:0007088">
    <property type="term" value="P:regulation of mitotic nuclear division"/>
    <property type="evidence" value="ECO:0007669"/>
    <property type="project" value="TreeGrafter"/>
</dbReference>
<dbReference type="Pfam" id="PF15280">
    <property type="entry name" value="BORA_N"/>
    <property type="match status" value="1"/>
</dbReference>
<keyword evidence="8" id="KW-1185">Reference proteome</keyword>
<dbReference type="GO" id="GO:0005634">
    <property type="term" value="C:nucleus"/>
    <property type="evidence" value="ECO:0007669"/>
    <property type="project" value="TreeGrafter"/>
</dbReference>
<feature type="region of interest" description="Disordered" evidence="6">
    <location>
        <begin position="1"/>
        <end position="20"/>
    </location>
</feature>
<evidence type="ECO:0000256" key="4">
    <source>
        <dbReference type="ARBA" id="ARBA00022776"/>
    </source>
</evidence>
<proteinExistence type="inferred from homology"/>
<dbReference type="PANTHER" id="PTHR14728">
    <property type="entry name" value="PROTEIN AURORA BOREALIS"/>
    <property type="match status" value="1"/>
</dbReference>
<evidence type="ECO:0000256" key="1">
    <source>
        <dbReference type="ARBA" id="ARBA00010963"/>
    </source>
</evidence>
<dbReference type="OrthoDB" id="10020858at2759"/>
<protein>
    <recommendedName>
        <fullName evidence="2">Protein aurora borealis</fullName>
    </recommendedName>
</protein>
<feature type="compositionally biased region" description="Polar residues" evidence="6">
    <location>
        <begin position="313"/>
        <end position="327"/>
    </location>
</feature>
<evidence type="ECO:0000256" key="6">
    <source>
        <dbReference type="SAM" id="MobiDB-lite"/>
    </source>
</evidence>
<dbReference type="PANTHER" id="PTHR14728:SF2">
    <property type="entry name" value="PROTEIN AURORA BOREALIS"/>
    <property type="match status" value="1"/>
</dbReference>
<dbReference type="STRING" id="75743.A0A401P0L9"/>
<feature type="region of interest" description="Disordered" evidence="6">
    <location>
        <begin position="276"/>
        <end position="328"/>
    </location>
</feature>
<evidence type="ECO:0000313" key="8">
    <source>
        <dbReference type="Proteomes" id="UP000288216"/>
    </source>
</evidence>
<dbReference type="PRINTS" id="PR02038">
    <property type="entry name" value="AURORABORA"/>
</dbReference>
<keyword evidence="5" id="KW-0131">Cell cycle</keyword>
<sequence>MFLKNHQASGAPFPPTDISPQRRCRLAAGYRRNVQGNELEERTLKILVSPMLSNWKWKRVAYCSEGVMGDLKSETRLHVMPDTPGRPPISNPFESPSDYASLHEPIVPSPSVFRLVKTPDSQTPGKFKWSIEELAILHPIEIDPEDVHQQSTYMSYTRLDNDIEARKQKAIEEFFLNSVIVPSPWTQAEGKPIAQSLRVKCSTWDRDSSVVSKESVVLPGMHNAACQTLLSLPVDFDLEKIIGEHYKLEDPADQSHESLSASSLRRKLFIDGERSHSASFSVPSPQQNPGAGFIQSHGNLSSLESPPFRCKSPTKTPSSGQFSSSPIQDAGRACSLGSLTSPMFPQMSCSHSASPPLSPIGLQFDKMPVSEEKDFTFMSPVVPSAAILDGNFDRCTESPLIEGCSPIKIYPPTNSRLRGILCRTSPQKLTLQHDHKIEDRLCSPAQTNLYPEKDAKVFSLYLGTESETNCISRLNFSEVNENIIVLQDGSEHHTVEMADLGTTDEDSSTWVKETETNISIPMTSSMTGNVHSPRMYMSPLAESSAIPSESICMQADSGYNTQTISASSLMDGIGTDSQLGKEHLELRTLVGTLPPNKHNLKSKDFLCSECKENKEVLGMNSASHLNKPFHNSQPRSTHNAVLSQNICYLNAWKNPCEQTLNRIFKNNVKCSPPRL</sequence>
<dbReference type="OMA" id="HYKLEDP"/>
<evidence type="ECO:0000313" key="7">
    <source>
        <dbReference type="EMBL" id="GCB66650.1"/>
    </source>
</evidence>
<dbReference type="EMBL" id="BFAA01002953">
    <property type="protein sequence ID" value="GCB66650.1"/>
    <property type="molecule type" value="Genomic_DNA"/>
</dbReference>
<dbReference type="GO" id="GO:0060236">
    <property type="term" value="P:regulation of mitotic spindle organization"/>
    <property type="evidence" value="ECO:0007669"/>
    <property type="project" value="TreeGrafter"/>
</dbReference>
<keyword evidence="4" id="KW-0498">Mitosis</keyword>
<dbReference type="GO" id="GO:0019901">
    <property type="term" value="F:protein kinase binding"/>
    <property type="evidence" value="ECO:0007669"/>
    <property type="project" value="TreeGrafter"/>
</dbReference>
<comment type="similarity">
    <text evidence="1">Belongs to the BORA family.</text>
</comment>
<dbReference type="GO" id="GO:0005737">
    <property type="term" value="C:cytoplasm"/>
    <property type="evidence" value="ECO:0007669"/>
    <property type="project" value="TreeGrafter"/>
</dbReference>
<feature type="compositionally biased region" description="Polar residues" evidence="6">
    <location>
        <begin position="277"/>
        <end position="289"/>
    </location>
</feature>
<evidence type="ECO:0000256" key="5">
    <source>
        <dbReference type="ARBA" id="ARBA00023306"/>
    </source>
</evidence>